<reference evidence="3 4" key="1">
    <citation type="submission" date="2020-03" db="EMBL/GenBank/DDBJ databases">
        <title>Draft Genome Sequence of Cudoniella acicularis.</title>
        <authorList>
            <person name="Buettner E."/>
            <person name="Kellner H."/>
        </authorList>
    </citation>
    <scope>NUCLEOTIDE SEQUENCE [LARGE SCALE GENOMIC DNA]</scope>
    <source>
        <strain evidence="3 4">DSM 108380</strain>
    </source>
</reference>
<dbReference type="Pfam" id="PF16010">
    <property type="entry name" value="CDH-cyt"/>
    <property type="match status" value="1"/>
</dbReference>
<name>A0A8H4RFK3_9HELO</name>
<evidence type="ECO:0000256" key="1">
    <source>
        <dbReference type="SAM" id="SignalP"/>
    </source>
</evidence>
<comment type="caution">
    <text evidence="3">The sequence shown here is derived from an EMBL/GenBank/DDBJ whole genome shotgun (WGS) entry which is preliminary data.</text>
</comment>
<dbReference type="InterPro" id="IPR015920">
    <property type="entry name" value="Cellobiose_DH-like_cyt"/>
</dbReference>
<dbReference type="AlphaFoldDB" id="A0A8H4RFK3"/>
<gene>
    <name evidence="3" type="ORF">G7Y89_g10182</name>
</gene>
<dbReference type="CDD" id="cd09630">
    <property type="entry name" value="CDH_like_cytochrome"/>
    <property type="match status" value="1"/>
</dbReference>
<protein>
    <recommendedName>
        <fullName evidence="2">Cellobiose dehydrogenase-like cytochrome domain-containing protein</fullName>
    </recommendedName>
</protein>
<evidence type="ECO:0000259" key="2">
    <source>
        <dbReference type="Pfam" id="PF16010"/>
    </source>
</evidence>
<dbReference type="PANTHER" id="PTHR47797">
    <property type="entry name" value="DEHYDROGENASE, PUTATIVE (AFU_ORTHOLOGUE AFUA_8G05805)-RELATED"/>
    <property type="match status" value="1"/>
</dbReference>
<dbReference type="Proteomes" id="UP000566819">
    <property type="component" value="Unassembled WGS sequence"/>
</dbReference>
<sequence>MAMNFLVSALALLATSVQGQSIAKWTEPTSTVEYNLAIPEAAAAPFDVYLSIVAPINVTYAAVAFGGCMLRSPLLVAWKNDTNILASPRWAVEYHPPALYNETSVVVYKSSTVNATHWKANLLCTGCSSWLGGSVKALGSATFGWGVSSHPLGTPASVNSSIPYHDVGKGHFTLNITSARNSASAFDTLKSSQ</sequence>
<dbReference type="SUPFAM" id="SSF49344">
    <property type="entry name" value="CBD9-like"/>
    <property type="match status" value="1"/>
</dbReference>
<feature type="domain" description="Cellobiose dehydrogenase-like cytochrome" evidence="2">
    <location>
        <begin position="23"/>
        <end position="182"/>
    </location>
</feature>
<feature type="signal peptide" evidence="1">
    <location>
        <begin position="1"/>
        <end position="19"/>
    </location>
</feature>
<organism evidence="3 4">
    <name type="scientific">Cudoniella acicularis</name>
    <dbReference type="NCBI Taxonomy" id="354080"/>
    <lineage>
        <taxon>Eukaryota</taxon>
        <taxon>Fungi</taxon>
        <taxon>Dikarya</taxon>
        <taxon>Ascomycota</taxon>
        <taxon>Pezizomycotina</taxon>
        <taxon>Leotiomycetes</taxon>
        <taxon>Helotiales</taxon>
        <taxon>Tricladiaceae</taxon>
        <taxon>Cudoniella</taxon>
    </lineage>
</organism>
<dbReference type="PANTHER" id="PTHR47797:SF5">
    <property type="entry name" value="CELLOBIOSE DEHYDROGENASE CYTOCHROME DOMAIN-CONTAINING PROTEIN"/>
    <property type="match status" value="1"/>
</dbReference>
<dbReference type="OrthoDB" id="413885at2759"/>
<keyword evidence="1" id="KW-0732">Signal</keyword>
<dbReference type="Gene3D" id="2.60.40.1210">
    <property type="entry name" value="Cellobiose dehydrogenase, cytochrome domain"/>
    <property type="match status" value="1"/>
</dbReference>
<dbReference type="EMBL" id="JAAMPI010000881">
    <property type="protein sequence ID" value="KAF4627970.1"/>
    <property type="molecule type" value="Genomic_DNA"/>
</dbReference>
<evidence type="ECO:0000313" key="4">
    <source>
        <dbReference type="Proteomes" id="UP000566819"/>
    </source>
</evidence>
<feature type="chain" id="PRO_5034484933" description="Cellobiose dehydrogenase-like cytochrome domain-containing protein" evidence="1">
    <location>
        <begin position="20"/>
        <end position="193"/>
    </location>
</feature>
<accession>A0A8H4RFK3</accession>
<keyword evidence="4" id="KW-1185">Reference proteome</keyword>
<proteinExistence type="predicted"/>
<evidence type="ECO:0000313" key="3">
    <source>
        <dbReference type="EMBL" id="KAF4627970.1"/>
    </source>
</evidence>